<protein>
    <submittedName>
        <fullName evidence="1">Uncharacterized protein</fullName>
    </submittedName>
</protein>
<comment type="caution">
    <text evidence="1">The sequence shown here is derived from an EMBL/GenBank/DDBJ whole genome shotgun (WGS) entry which is preliminary data.</text>
</comment>
<gene>
    <name evidence="1" type="ORF">RHMOL_Rhmol05G0020200</name>
</gene>
<evidence type="ECO:0000313" key="2">
    <source>
        <dbReference type="Proteomes" id="UP001062846"/>
    </source>
</evidence>
<proteinExistence type="predicted"/>
<name>A0ACC0NJW4_RHOML</name>
<evidence type="ECO:0000313" key="1">
    <source>
        <dbReference type="EMBL" id="KAI8553495.1"/>
    </source>
</evidence>
<accession>A0ACC0NJW4</accession>
<reference evidence="1" key="1">
    <citation type="submission" date="2022-02" db="EMBL/GenBank/DDBJ databases">
        <title>Plant Genome Project.</title>
        <authorList>
            <person name="Zhang R.-G."/>
        </authorList>
    </citation>
    <scope>NUCLEOTIDE SEQUENCE</scope>
    <source>
        <strain evidence="1">AT1</strain>
    </source>
</reference>
<organism evidence="1 2">
    <name type="scientific">Rhododendron molle</name>
    <name type="common">Chinese azalea</name>
    <name type="synonym">Azalea mollis</name>
    <dbReference type="NCBI Taxonomy" id="49168"/>
    <lineage>
        <taxon>Eukaryota</taxon>
        <taxon>Viridiplantae</taxon>
        <taxon>Streptophyta</taxon>
        <taxon>Embryophyta</taxon>
        <taxon>Tracheophyta</taxon>
        <taxon>Spermatophyta</taxon>
        <taxon>Magnoliopsida</taxon>
        <taxon>eudicotyledons</taxon>
        <taxon>Gunneridae</taxon>
        <taxon>Pentapetalae</taxon>
        <taxon>asterids</taxon>
        <taxon>Ericales</taxon>
        <taxon>Ericaceae</taxon>
        <taxon>Ericoideae</taxon>
        <taxon>Rhodoreae</taxon>
        <taxon>Rhododendron</taxon>
    </lineage>
</organism>
<dbReference type="Proteomes" id="UP001062846">
    <property type="component" value="Chromosome 5"/>
</dbReference>
<dbReference type="EMBL" id="CM046392">
    <property type="protein sequence ID" value="KAI8553495.1"/>
    <property type="molecule type" value="Genomic_DNA"/>
</dbReference>
<keyword evidence="2" id="KW-1185">Reference proteome</keyword>
<sequence length="158" mass="18440">MNPVLSILVGGILPFGVVFIERFFILTSIWLNQFYDIFGFLFVVFVILLVTPRAQSAILLYVLLPVVQRRFLLVVVRLFDCWIVRIVPVLVLHLLFLHRAGDCNDGFRHPLFWLHFAWDVYVLCPGRNDWVLRMPVVDKKLTSNGKLTRNSNYCKMES</sequence>